<evidence type="ECO:0000313" key="1">
    <source>
        <dbReference type="EMBL" id="SAZ37942.1"/>
    </source>
</evidence>
<name>A0AAX2BH42_CITAM</name>
<sequence length="98" mass="10303">MPEFDCQSGVWTAASKIKMQTVFGETTCANKAVASAYCPSGTVAIGGSYALKSWSDGSNHNSPDSMVLDPVNDRFYIVLPNNSKGAACFQAIANCATN</sequence>
<dbReference type="EMBL" id="LT556085">
    <property type="protein sequence ID" value="SAZ37942.1"/>
    <property type="molecule type" value="Genomic_DNA"/>
</dbReference>
<proteinExistence type="predicted"/>
<gene>
    <name evidence="1" type="ORF">CITRO92_1930</name>
</gene>
<dbReference type="AlphaFoldDB" id="A0AAX2BH42"/>
<accession>A0AAX2BH42</accession>
<protein>
    <submittedName>
        <fullName evidence="1">Shufflon protein</fullName>
    </submittedName>
</protein>
<reference evidence="1 2" key="1">
    <citation type="submission" date="2016-04" db="EMBL/GenBank/DDBJ databases">
        <authorList>
            <person name="Regsiter A."/>
            <person name="William W."/>
        </authorList>
    </citation>
    <scope>NUCLEOTIDE SEQUENCE [LARGE SCALE GENOMIC DNA]</scope>
    <source>
        <strain evidence="1 2">92</strain>
    </source>
</reference>
<organism evidence="1 2">
    <name type="scientific">Citrobacter amalonaticus</name>
    <dbReference type="NCBI Taxonomy" id="35703"/>
    <lineage>
        <taxon>Bacteria</taxon>
        <taxon>Pseudomonadati</taxon>
        <taxon>Pseudomonadota</taxon>
        <taxon>Gammaproteobacteria</taxon>
        <taxon>Enterobacterales</taxon>
        <taxon>Enterobacteriaceae</taxon>
        <taxon>Citrobacter</taxon>
    </lineage>
</organism>
<dbReference type="Proteomes" id="UP000245995">
    <property type="component" value="Chromosome CITRO92"/>
</dbReference>
<evidence type="ECO:0000313" key="2">
    <source>
        <dbReference type="Proteomes" id="UP000245995"/>
    </source>
</evidence>